<gene>
    <name evidence="3" type="ORF">LK07_16290</name>
</gene>
<evidence type="ECO:0000256" key="1">
    <source>
        <dbReference type="SAM" id="Phobius"/>
    </source>
</evidence>
<dbReference type="STRING" id="1355015.LK06_015155"/>
<proteinExistence type="predicted"/>
<keyword evidence="1" id="KW-1133">Transmembrane helix</keyword>
<sequence>MDQPIAYPFGLRPIRLSGQLAAGALLLAGLVWVVRGVWEIRLALAGEPASGPPVQGNGVHRPLNALEDSYHFVNAAGSVGGLLCAVFFIGWLWRVRDNAKALSGQVPKYAGFWVYAGWCVPIVNLWIPRGIVADVFHASAPGRKLPASLNVWWVLWLIGMLSGVGFVYRDSTDEIIARTYTGVGPLLVFDAAVVGSAVAGALVVRALTRVQLERMRGVLPEGDKGGHVVAPSPGVS</sequence>
<feature type="transmembrane region" description="Helical" evidence="1">
    <location>
        <begin position="72"/>
        <end position="93"/>
    </location>
</feature>
<feature type="transmembrane region" description="Helical" evidence="1">
    <location>
        <begin position="188"/>
        <end position="207"/>
    </location>
</feature>
<feature type="domain" description="DUF4328" evidence="2">
    <location>
        <begin position="77"/>
        <end position="209"/>
    </location>
</feature>
<reference evidence="3 4" key="1">
    <citation type="submission" date="2017-07" db="EMBL/GenBank/DDBJ databases">
        <title>Genome sequence of Streptomyces pluripotens MUSC 137T.</title>
        <authorList>
            <person name="Ser H.-L."/>
            <person name="Lee L.-H."/>
        </authorList>
    </citation>
    <scope>NUCLEOTIDE SEQUENCE [LARGE SCALE GENOMIC DNA]</scope>
    <source>
        <strain evidence="3 4">MUSC 137</strain>
    </source>
</reference>
<dbReference type="EMBL" id="CP022433">
    <property type="protein sequence ID" value="ASN28468.1"/>
    <property type="molecule type" value="Genomic_DNA"/>
</dbReference>
<dbReference type="OrthoDB" id="4174975at2"/>
<organism evidence="3 4">
    <name type="scientific">Streptomyces pluripotens</name>
    <dbReference type="NCBI Taxonomy" id="1355015"/>
    <lineage>
        <taxon>Bacteria</taxon>
        <taxon>Bacillati</taxon>
        <taxon>Actinomycetota</taxon>
        <taxon>Actinomycetes</taxon>
        <taxon>Kitasatosporales</taxon>
        <taxon>Streptomycetaceae</taxon>
        <taxon>Streptomyces</taxon>
    </lineage>
</organism>
<keyword evidence="1" id="KW-0472">Membrane</keyword>
<feature type="transmembrane region" description="Helical" evidence="1">
    <location>
        <begin position="20"/>
        <end position="38"/>
    </location>
</feature>
<keyword evidence="1" id="KW-0812">Transmembrane</keyword>
<feature type="transmembrane region" description="Helical" evidence="1">
    <location>
        <begin position="149"/>
        <end position="168"/>
    </location>
</feature>
<keyword evidence="4" id="KW-1185">Reference proteome</keyword>
<evidence type="ECO:0000313" key="3">
    <source>
        <dbReference type="EMBL" id="ASN28468.1"/>
    </source>
</evidence>
<dbReference type="Proteomes" id="UP000031501">
    <property type="component" value="Chromosome"/>
</dbReference>
<dbReference type="Pfam" id="PF14219">
    <property type="entry name" value="DUF4328"/>
    <property type="match status" value="1"/>
</dbReference>
<dbReference type="InterPro" id="IPR025565">
    <property type="entry name" value="DUF4328"/>
</dbReference>
<dbReference type="KEGG" id="splu:LK06_015155"/>
<protein>
    <submittedName>
        <fullName evidence="3">DUF4328 domain-containing protein</fullName>
    </submittedName>
</protein>
<name>A0A221P916_9ACTN</name>
<dbReference type="AlphaFoldDB" id="A0A221P916"/>
<accession>A0A221P916</accession>
<evidence type="ECO:0000313" key="4">
    <source>
        <dbReference type="Proteomes" id="UP000031501"/>
    </source>
</evidence>
<evidence type="ECO:0000259" key="2">
    <source>
        <dbReference type="Pfam" id="PF14219"/>
    </source>
</evidence>